<reference evidence="2 3" key="1">
    <citation type="journal article" date="2012" name="J. Bacteriol.">
        <title>Complete genome sequence of Nocardia brasiliensis HUJEG-1.</title>
        <authorList>
            <person name="Vera-Cabrera L."/>
            <person name="Ortiz-Lopez R."/>
            <person name="Elizondo-Gonzalez R."/>
            <person name="Perez-Maya A.A."/>
            <person name="Ocampo-Candiani J."/>
        </authorList>
    </citation>
    <scope>NUCLEOTIDE SEQUENCE [LARGE SCALE GENOMIC DNA]</scope>
    <source>
        <strain evidence="3">ATCC 700358</strain>
    </source>
</reference>
<dbReference type="Proteomes" id="UP000006304">
    <property type="component" value="Chromosome"/>
</dbReference>
<proteinExistence type="predicted"/>
<feature type="compositionally biased region" description="Low complexity" evidence="1">
    <location>
        <begin position="16"/>
        <end position="49"/>
    </location>
</feature>
<dbReference type="EMBL" id="CP003876">
    <property type="protein sequence ID" value="AFU03410.1"/>
    <property type="molecule type" value="Genomic_DNA"/>
</dbReference>
<dbReference type="STRING" id="1133849.O3I_027305"/>
<dbReference type="eggNOG" id="ENOG502ZQZE">
    <property type="taxonomic scope" value="Bacteria"/>
</dbReference>
<organism evidence="2 3">
    <name type="scientific">Nocardia brasiliensis (strain ATCC 700358 / HUJEG-1)</name>
    <dbReference type="NCBI Taxonomy" id="1133849"/>
    <lineage>
        <taxon>Bacteria</taxon>
        <taxon>Bacillati</taxon>
        <taxon>Actinomycetota</taxon>
        <taxon>Actinomycetes</taxon>
        <taxon>Mycobacteriales</taxon>
        <taxon>Nocardiaceae</taxon>
        <taxon>Nocardia</taxon>
    </lineage>
</organism>
<accession>K0F2P7</accession>
<sequence>MALGATLIVALGACGTGDASDGASSSSPQAQQQATSASAPPTTGTAPPTRDADPAEVTSGGATYTVRRVEVPNGVGTTDQAASLELSGGDARVTEVFNRGVRTYVKEQVDLVNGGDDQRQRAVSTTGEIFSTDSTVSEVVSGLIVFKDAAHPTKILGTITTDSRTARPVLIGDLFTDPSAGLAELARATTEATRAVYPQLADSKTVTDALQPTERNYANWVPTPTGMQIHIDTGVYVYGYPCVQVPWSRLRPVLGPVLRAVAEQAPDTAPATCGLH</sequence>
<gene>
    <name evidence="2" type="ORF">O3I_027305</name>
</gene>
<name>K0F2P7_NOCB7</name>
<feature type="region of interest" description="Disordered" evidence="1">
    <location>
        <begin position="16"/>
        <end position="65"/>
    </location>
</feature>
<evidence type="ECO:0000313" key="3">
    <source>
        <dbReference type="Proteomes" id="UP000006304"/>
    </source>
</evidence>
<dbReference type="HOGENOM" id="CLU_087909_0_0_11"/>
<protein>
    <recommendedName>
        <fullName evidence="4">DUF3298 domain-containing protein</fullName>
    </recommendedName>
</protein>
<dbReference type="KEGG" id="nbr:O3I_027305"/>
<dbReference type="AlphaFoldDB" id="K0F2P7"/>
<evidence type="ECO:0000313" key="2">
    <source>
        <dbReference type="EMBL" id="AFU03410.1"/>
    </source>
</evidence>
<evidence type="ECO:0000256" key="1">
    <source>
        <dbReference type="SAM" id="MobiDB-lite"/>
    </source>
</evidence>
<evidence type="ECO:0008006" key="4">
    <source>
        <dbReference type="Google" id="ProtNLM"/>
    </source>
</evidence>
<keyword evidence="3" id="KW-1185">Reference proteome</keyword>